<dbReference type="Gene3D" id="2.60.120.430">
    <property type="entry name" value="Galactose-binding lectin"/>
    <property type="match status" value="2"/>
</dbReference>
<evidence type="ECO:0000256" key="11">
    <source>
        <dbReference type="ARBA" id="ARBA00023136"/>
    </source>
</evidence>
<evidence type="ECO:0000259" key="16">
    <source>
        <dbReference type="PROSITE" id="PS50011"/>
    </source>
</evidence>
<dbReference type="AlphaFoldDB" id="A0A6P5Y5E3"/>
<evidence type="ECO:0000256" key="6">
    <source>
        <dbReference type="ARBA" id="ARBA00022729"/>
    </source>
</evidence>
<comment type="subcellular location">
    <subcellularLocation>
        <location evidence="1">Membrane</location>
        <topology evidence="1">Single-pass type I membrane protein</topology>
    </subcellularLocation>
</comment>
<evidence type="ECO:0000256" key="3">
    <source>
        <dbReference type="ARBA" id="ARBA00022527"/>
    </source>
</evidence>
<dbReference type="OrthoDB" id="1903759at2759"/>
<evidence type="ECO:0000256" key="10">
    <source>
        <dbReference type="ARBA" id="ARBA00022989"/>
    </source>
</evidence>
<comment type="catalytic activity">
    <reaction evidence="13">
        <text>L-threonyl-[protein] + ATP = O-phospho-L-threonyl-[protein] + ADP + H(+)</text>
        <dbReference type="Rhea" id="RHEA:46608"/>
        <dbReference type="Rhea" id="RHEA-COMP:11060"/>
        <dbReference type="Rhea" id="RHEA-COMP:11605"/>
        <dbReference type="ChEBI" id="CHEBI:15378"/>
        <dbReference type="ChEBI" id="CHEBI:30013"/>
        <dbReference type="ChEBI" id="CHEBI:30616"/>
        <dbReference type="ChEBI" id="CHEBI:61977"/>
        <dbReference type="ChEBI" id="CHEBI:456216"/>
        <dbReference type="EC" id="2.7.11.1"/>
    </reaction>
</comment>
<dbReference type="GO" id="GO:0016020">
    <property type="term" value="C:membrane"/>
    <property type="evidence" value="ECO:0007669"/>
    <property type="project" value="UniProtKB-SubCell"/>
</dbReference>
<keyword evidence="9" id="KW-0067">ATP-binding</keyword>
<dbReference type="RefSeq" id="XP_022735657.1">
    <property type="nucleotide sequence ID" value="XM_022879922.1"/>
</dbReference>
<dbReference type="InterPro" id="IPR000719">
    <property type="entry name" value="Prot_kinase_dom"/>
</dbReference>
<reference evidence="18" key="1">
    <citation type="submission" date="2025-08" db="UniProtKB">
        <authorList>
            <consortium name="RefSeq"/>
        </authorList>
    </citation>
    <scope>IDENTIFICATION</scope>
    <source>
        <tissue evidence="18">Fruit stalk</tissue>
    </source>
</reference>
<dbReference type="PANTHER" id="PTHR34590">
    <property type="entry name" value="OS03G0124300 PROTEIN-RELATED"/>
    <property type="match status" value="1"/>
</dbReference>
<keyword evidence="5 15" id="KW-0812">Transmembrane</keyword>
<dbReference type="InterPro" id="IPR001245">
    <property type="entry name" value="Ser-Thr/Tyr_kinase_cat_dom"/>
</dbReference>
<dbReference type="Gene3D" id="1.10.510.10">
    <property type="entry name" value="Transferase(Phosphotransferase) domain 1"/>
    <property type="match status" value="1"/>
</dbReference>
<dbReference type="Pfam" id="PF12819">
    <property type="entry name" value="Malectin_like"/>
    <property type="match status" value="1"/>
</dbReference>
<dbReference type="InterPro" id="IPR011009">
    <property type="entry name" value="Kinase-like_dom_sf"/>
</dbReference>
<evidence type="ECO:0000256" key="4">
    <source>
        <dbReference type="ARBA" id="ARBA00022679"/>
    </source>
</evidence>
<protein>
    <recommendedName>
        <fullName evidence="2">non-specific serine/threonine protein kinase</fullName>
        <ecNumber evidence="2">2.7.11.1</ecNumber>
    </recommendedName>
</protein>
<dbReference type="Gene3D" id="3.30.200.20">
    <property type="entry name" value="Phosphorylase Kinase, domain 1"/>
    <property type="match status" value="1"/>
</dbReference>
<proteinExistence type="predicted"/>
<sequence>MPKAYDCLSVILKHNVFLIMIFDFLLPKAFVSLRENLKQNEIPVRAVDIPGICTFPSFHTYFRHIKEHLSVFCGSCSIGNIVLNLNYELWPFGCSNAWHVTYGIGQERLGHAWTLILLTSLLQISFVSSDGLAYLPSESIFLDCGSSLEQSQSYKGRNWSSDIGSQFAASNSDSNSTLSNASKGTTVPGVPYMTARLFYSKFSYTFNVTPGPKFIRLHFYSDSYGGLNASESFLTVTAGRYTLLRNFSCYLTAKYLKVDYFFKEFIIHVENHTLELIFGPTSDASNAYGFVNGIEVVSMPLNLYIRGNDVYLPFVGFHPNVLSFDYNFALEMVYRANVGGQTISPDRDTRMFRTWNADEIYIFGAAFGQLDYDLTLPIQYSKMVPAYTAPEDVYRTARSMGQTNEINKNYNLSWFFPVDTGFKYLVRLHFCEIVPGMTLENQRVFFIFINNQTAENQADVMVWSKGHGIPVYRDYVVMIPLQTVGKQDLWLELHPNIQVKPEYYDAILNGVEIFKISNFDGNLAGLNPPIDESKFQPSAAPSKKSKKGLPKEIKYSISGAFPLFFFLVVFLVIKTKRIWKMKKTKDSSHCRSFSFNDIRKATDNFANSLVILDWGFGKVYKGSINGIATSAAILRMAKATSEECFFEEIKMLSQIRHHNILPLLGFCQEGLEMILVYEYMDNGTLSDHLYEHLEERKKPLSWNQRLEICVGIARGLHYLHTGKKRPIIHCDINSSNILLDKNLTAKISNFGSTMTSQISNGSSMDGSIGSLNLDWDKRFTTKTDVYSFGLVLLEVLTGRPAPANLKAENDENVSSGDDLECLIPPASHCLEKGDTDQLVDHHLKGEISPESLRNFVKITKQCLAKKGVRRPSMSEVLYDLEQLLMRGDSDSNASTKCLYPQSSSDLMLGVEFSDIMMSTSGR</sequence>
<evidence type="ECO:0000256" key="12">
    <source>
        <dbReference type="ARBA" id="ARBA00023180"/>
    </source>
</evidence>
<gene>
    <name evidence="18" type="primary">LOC111289050</name>
</gene>
<evidence type="ECO:0000256" key="2">
    <source>
        <dbReference type="ARBA" id="ARBA00012513"/>
    </source>
</evidence>
<dbReference type="FunFam" id="2.60.120.430:FF:000007">
    <property type="entry name" value="FERONIA receptor-like kinase"/>
    <property type="match status" value="1"/>
</dbReference>
<accession>A0A6P5Y5E3</accession>
<keyword evidence="3" id="KW-0723">Serine/threonine-protein kinase</keyword>
<evidence type="ECO:0000313" key="17">
    <source>
        <dbReference type="Proteomes" id="UP000515121"/>
    </source>
</evidence>
<evidence type="ECO:0000256" key="5">
    <source>
        <dbReference type="ARBA" id="ARBA00022692"/>
    </source>
</evidence>
<dbReference type="EC" id="2.7.11.1" evidence="2"/>
<name>A0A6P5Y5E3_DURZI</name>
<dbReference type="FunFam" id="1.10.510.10:FF:001023">
    <property type="entry name" value="Os07g0541700 protein"/>
    <property type="match status" value="1"/>
</dbReference>
<keyword evidence="6" id="KW-0732">Signal</keyword>
<dbReference type="GO" id="GO:0004674">
    <property type="term" value="F:protein serine/threonine kinase activity"/>
    <property type="evidence" value="ECO:0007669"/>
    <property type="project" value="UniProtKB-KW"/>
</dbReference>
<evidence type="ECO:0000256" key="9">
    <source>
        <dbReference type="ARBA" id="ARBA00022840"/>
    </source>
</evidence>
<dbReference type="GeneID" id="111289050"/>
<dbReference type="FunFam" id="3.30.200.20:FF:000039">
    <property type="entry name" value="receptor-like protein kinase FERONIA"/>
    <property type="match status" value="1"/>
</dbReference>
<keyword evidence="11 15" id="KW-0472">Membrane</keyword>
<evidence type="ECO:0000256" key="7">
    <source>
        <dbReference type="ARBA" id="ARBA00022741"/>
    </source>
</evidence>
<dbReference type="GO" id="GO:0004714">
    <property type="term" value="F:transmembrane receptor protein tyrosine kinase activity"/>
    <property type="evidence" value="ECO:0007669"/>
    <property type="project" value="InterPro"/>
</dbReference>
<evidence type="ECO:0000256" key="14">
    <source>
        <dbReference type="ARBA" id="ARBA00048679"/>
    </source>
</evidence>
<feature type="transmembrane region" description="Helical" evidence="15">
    <location>
        <begin position="555"/>
        <end position="573"/>
    </location>
</feature>
<dbReference type="GO" id="GO:0005524">
    <property type="term" value="F:ATP binding"/>
    <property type="evidence" value="ECO:0007669"/>
    <property type="project" value="UniProtKB-KW"/>
</dbReference>
<dbReference type="FunFam" id="2.60.120.430:FF:000003">
    <property type="entry name" value="FERONIA receptor-like kinase"/>
    <property type="match status" value="1"/>
</dbReference>
<organism evidence="17 18">
    <name type="scientific">Durio zibethinus</name>
    <name type="common">Durian</name>
    <dbReference type="NCBI Taxonomy" id="66656"/>
    <lineage>
        <taxon>Eukaryota</taxon>
        <taxon>Viridiplantae</taxon>
        <taxon>Streptophyta</taxon>
        <taxon>Embryophyta</taxon>
        <taxon>Tracheophyta</taxon>
        <taxon>Spermatophyta</taxon>
        <taxon>Magnoliopsida</taxon>
        <taxon>eudicotyledons</taxon>
        <taxon>Gunneridae</taxon>
        <taxon>Pentapetalae</taxon>
        <taxon>rosids</taxon>
        <taxon>malvids</taxon>
        <taxon>Malvales</taxon>
        <taxon>Malvaceae</taxon>
        <taxon>Helicteroideae</taxon>
        <taxon>Durio</taxon>
    </lineage>
</organism>
<keyword evidence="4" id="KW-0808">Transferase</keyword>
<dbReference type="InterPro" id="IPR045272">
    <property type="entry name" value="ANXUR1/2-like"/>
</dbReference>
<dbReference type="KEGG" id="dzi:111289050"/>
<dbReference type="InterPro" id="IPR024788">
    <property type="entry name" value="Malectin-like_Carb-bd_dom"/>
</dbReference>
<dbReference type="Pfam" id="PF07714">
    <property type="entry name" value="PK_Tyr_Ser-Thr"/>
    <property type="match status" value="1"/>
</dbReference>
<evidence type="ECO:0000313" key="18">
    <source>
        <dbReference type="RefSeq" id="XP_022735657.1"/>
    </source>
</evidence>
<keyword evidence="12" id="KW-0325">Glycoprotein</keyword>
<evidence type="ECO:0000256" key="8">
    <source>
        <dbReference type="ARBA" id="ARBA00022777"/>
    </source>
</evidence>
<feature type="domain" description="Protein kinase" evidence="16">
    <location>
        <begin position="605"/>
        <end position="884"/>
    </location>
</feature>
<evidence type="ECO:0000256" key="13">
    <source>
        <dbReference type="ARBA" id="ARBA00047899"/>
    </source>
</evidence>
<dbReference type="PROSITE" id="PS50011">
    <property type="entry name" value="PROTEIN_KINASE_DOM"/>
    <property type="match status" value="1"/>
</dbReference>
<dbReference type="Proteomes" id="UP000515121">
    <property type="component" value="Unplaced"/>
</dbReference>
<keyword evidence="17" id="KW-1185">Reference proteome</keyword>
<dbReference type="PANTHER" id="PTHR34590:SF5">
    <property type="entry name" value="OS04G0586500 PROTEIN"/>
    <property type="match status" value="1"/>
</dbReference>
<keyword evidence="8" id="KW-0418">Kinase</keyword>
<evidence type="ECO:0000256" key="1">
    <source>
        <dbReference type="ARBA" id="ARBA00004479"/>
    </source>
</evidence>
<dbReference type="SUPFAM" id="SSF56112">
    <property type="entry name" value="Protein kinase-like (PK-like)"/>
    <property type="match status" value="1"/>
</dbReference>
<keyword evidence="7" id="KW-0547">Nucleotide-binding</keyword>
<evidence type="ECO:0000256" key="15">
    <source>
        <dbReference type="SAM" id="Phobius"/>
    </source>
</evidence>
<comment type="catalytic activity">
    <reaction evidence="14">
        <text>L-seryl-[protein] + ATP = O-phospho-L-seryl-[protein] + ADP + H(+)</text>
        <dbReference type="Rhea" id="RHEA:17989"/>
        <dbReference type="Rhea" id="RHEA-COMP:9863"/>
        <dbReference type="Rhea" id="RHEA-COMP:11604"/>
        <dbReference type="ChEBI" id="CHEBI:15378"/>
        <dbReference type="ChEBI" id="CHEBI:29999"/>
        <dbReference type="ChEBI" id="CHEBI:30616"/>
        <dbReference type="ChEBI" id="CHEBI:83421"/>
        <dbReference type="ChEBI" id="CHEBI:456216"/>
        <dbReference type="EC" id="2.7.11.1"/>
    </reaction>
</comment>
<keyword evidence="10 15" id="KW-1133">Transmembrane helix</keyword>